<accession>A0A0A9HHD3</accession>
<reference evidence="1" key="2">
    <citation type="journal article" date="2015" name="Data Brief">
        <title>Shoot transcriptome of the giant reed, Arundo donax.</title>
        <authorList>
            <person name="Barrero R.A."/>
            <person name="Guerrero F.D."/>
            <person name="Moolhuijzen P."/>
            <person name="Goolsby J.A."/>
            <person name="Tidwell J."/>
            <person name="Bellgard S.E."/>
            <person name="Bellgard M.I."/>
        </authorList>
    </citation>
    <scope>NUCLEOTIDE SEQUENCE</scope>
    <source>
        <tissue evidence="1">Shoot tissue taken approximately 20 cm above the soil surface</tissue>
    </source>
</reference>
<protein>
    <submittedName>
        <fullName evidence="1">Uncharacterized protein</fullName>
    </submittedName>
</protein>
<dbReference type="AlphaFoldDB" id="A0A0A9HHD3"/>
<reference evidence="1" key="1">
    <citation type="submission" date="2014-09" db="EMBL/GenBank/DDBJ databases">
        <authorList>
            <person name="Magalhaes I.L.F."/>
            <person name="Oliveira U."/>
            <person name="Santos F.R."/>
            <person name="Vidigal T.H.D.A."/>
            <person name="Brescovit A.D."/>
            <person name="Santos A.J."/>
        </authorList>
    </citation>
    <scope>NUCLEOTIDE SEQUENCE</scope>
    <source>
        <tissue evidence="1">Shoot tissue taken approximately 20 cm above the soil surface</tissue>
    </source>
</reference>
<dbReference type="EMBL" id="GBRH01161764">
    <property type="protein sequence ID" value="JAE36132.1"/>
    <property type="molecule type" value="Transcribed_RNA"/>
</dbReference>
<proteinExistence type="predicted"/>
<organism evidence="1">
    <name type="scientific">Arundo donax</name>
    <name type="common">Giant reed</name>
    <name type="synonym">Donax arundinaceus</name>
    <dbReference type="NCBI Taxonomy" id="35708"/>
    <lineage>
        <taxon>Eukaryota</taxon>
        <taxon>Viridiplantae</taxon>
        <taxon>Streptophyta</taxon>
        <taxon>Embryophyta</taxon>
        <taxon>Tracheophyta</taxon>
        <taxon>Spermatophyta</taxon>
        <taxon>Magnoliopsida</taxon>
        <taxon>Liliopsida</taxon>
        <taxon>Poales</taxon>
        <taxon>Poaceae</taxon>
        <taxon>PACMAD clade</taxon>
        <taxon>Arundinoideae</taxon>
        <taxon>Arundineae</taxon>
        <taxon>Arundo</taxon>
    </lineage>
</organism>
<sequence length="34" mass="3889">MNYYWSSIAVSIKYAEGDPSPSPKKKSIVYLVCY</sequence>
<name>A0A0A9HHD3_ARUDO</name>
<evidence type="ECO:0000313" key="1">
    <source>
        <dbReference type="EMBL" id="JAE36132.1"/>
    </source>
</evidence>